<dbReference type="InterPro" id="IPR000847">
    <property type="entry name" value="LysR_HTH_N"/>
</dbReference>
<dbReference type="Gene3D" id="3.40.190.290">
    <property type="match status" value="1"/>
</dbReference>
<sequence length="300" mass="32049">MRRGDLDDLAAFATVARARSFTRAAAELGLSPSALSHAVRALEARLGIRLLARTTRSVAPTPAGQRLLRSLDPALAEVSRGLAALSDWRGEPSGRVRVTTFPYAARTVLEPALPRFLLDHPAVSVEVVLDDRLTDIVAAGFDAGIRFGESVERDMVAVRVGPDLRTVVVGTPAYFARHPRPETPADLEAHDCVNYRLVGGGGLLPWEFARGGRETRVRAGGRFVVNDGALAAAVVRAGAGLGYMLADEVAADLAAGRLVQVLADWCPAFPGCHLYYTSRQVTPALRALIDALRWRDGVAA</sequence>
<organism evidence="6 7">
    <name type="scientific">Methylobacterium crusticola</name>
    <dbReference type="NCBI Taxonomy" id="1697972"/>
    <lineage>
        <taxon>Bacteria</taxon>
        <taxon>Pseudomonadati</taxon>
        <taxon>Pseudomonadota</taxon>
        <taxon>Alphaproteobacteria</taxon>
        <taxon>Hyphomicrobiales</taxon>
        <taxon>Methylobacteriaceae</taxon>
        <taxon>Methylobacterium</taxon>
    </lineage>
</organism>
<dbReference type="Gene3D" id="1.10.10.10">
    <property type="entry name" value="Winged helix-like DNA-binding domain superfamily/Winged helix DNA-binding domain"/>
    <property type="match status" value="1"/>
</dbReference>
<proteinExistence type="inferred from homology"/>
<keyword evidence="3" id="KW-0238">DNA-binding</keyword>
<gene>
    <name evidence="6" type="primary">pgrR_1</name>
    <name evidence="6" type="ORF">OPKNFCMD_1041</name>
</gene>
<comment type="caution">
    <text evidence="6">The sequence shown here is derived from an EMBL/GenBank/DDBJ whole genome shotgun (WGS) entry which is preliminary data.</text>
</comment>
<evidence type="ECO:0000313" key="7">
    <source>
        <dbReference type="Proteomes" id="UP001055167"/>
    </source>
</evidence>
<dbReference type="SUPFAM" id="SSF53850">
    <property type="entry name" value="Periplasmic binding protein-like II"/>
    <property type="match status" value="1"/>
</dbReference>
<evidence type="ECO:0000259" key="5">
    <source>
        <dbReference type="PROSITE" id="PS50931"/>
    </source>
</evidence>
<dbReference type="Proteomes" id="UP001055167">
    <property type="component" value="Unassembled WGS sequence"/>
</dbReference>
<evidence type="ECO:0000313" key="6">
    <source>
        <dbReference type="EMBL" id="GJD48323.1"/>
    </source>
</evidence>
<dbReference type="RefSeq" id="WP_128566001.1">
    <property type="nucleotide sequence ID" value="NZ_BPQH01000003.1"/>
</dbReference>
<dbReference type="InterPro" id="IPR036388">
    <property type="entry name" value="WH-like_DNA-bd_sf"/>
</dbReference>
<dbReference type="PROSITE" id="PS50931">
    <property type="entry name" value="HTH_LYSR"/>
    <property type="match status" value="1"/>
</dbReference>
<dbReference type="PANTHER" id="PTHR30537:SF1">
    <property type="entry name" value="HTH-TYPE TRANSCRIPTIONAL REGULATOR PGRR"/>
    <property type="match status" value="1"/>
</dbReference>
<dbReference type="InterPro" id="IPR036390">
    <property type="entry name" value="WH_DNA-bd_sf"/>
</dbReference>
<comment type="similarity">
    <text evidence="1">Belongs to the LysR transcriptional regulatory family.</text>
</comment>
<keyword evidence="7" id="KW-1185">Reference proteome</keyword>
<evidence type="ECO:0000256" key="3">
    <source>
        <dbReference type="ARBA" id="ARBA00023125"/>
    </source>
</evidence>
<keyword evidence="4" id="KW-0804">Transcription</keyword>
<keyword evidence="2" id="KW-0805">Transcription regulation</keyword>
<dbReference type="Pfam" id="PF00126">
    <property type="entry name" value="HTH_1"/>
    <property type="match status" value="1"/>
</dbReference>
<reference evidence="6" key="2">
    <citation type="submission" date="2021-08" db="EMBL/GenBank/DDBJ databases">
        <authorList>
            <person name="Tani A."/>
            <person name="Ola A."/>
            <person name="Ogura Y."/>
            <person name="Katsura K."/>
            <person name="Hayashi T."/>
        </authorList>
    </citation>
    <scope>NUCLEOTIDE SEQUENCE</scope>
    <source>
        <strain evidence="6">KCTC 52305</strain>
    </source>
</reference>
<dbReference type="InterPro" id="IPR005119">
    <property type="entry name" value="LysR_subst-bd"/>
</dbReference>
<evidence type="ECO:0000256" key="1">
    <source>
        <dbReference type="ARBA" id="ARBA00009437"/>
    </source>
</evidence>
<dbReference type="PRINTS" id="PR00039">
    <property type="entry name" value="HTHLYSR"/>
</dbReference>
<reference evidence="6" key="1">
    <citation type="journal article" date="2021" name="Front. Microbiol.">
        <title>Comprehensive Comparative Genomics and Phenotyping of Methylobacterium Species.</title>
        <authorList>
            <person name="Alessa O."/>
            <person name="Ogura Y."/>
            <person name="Fujitani Y."/>
            <person name="Takami H."/>
            <person name="Hayashi T."/>
            <person name="Sahin N."/>
            <person name="Tani A."/>
        </authorList>
    </citation>
    <scope>NUCLEOTIDE SEQUENCE</scope>
    <source>
        <strain evidence="6">KCTC 52305</strain>
    </source>
</reference>
<name>A0ABQ4QSM2_9HYPH</name>
<protein>
    <submittedName>
        <fullName evidence="6">HTH-type transcriptional regulator PgrR</fullName>
    </submittedName>
</protein>
<feature type="domain" description="HTH lysR-type" evidence="5">
    <location>
        <begin position="1"/>
        <end position="61"/>
    </location>
</feature>
<dbReference type="InterPro" id="IPR058163">
    <property type="entry name" value="LysR-type_TF_proteobact-type"/>
</dbReference>
<evidence type="ECO:0000256" key="2">
    <source>
        <dbReference type="ARBA" id="ARBA00023015"/>
    </source>
</evidence>
<dbReference type="PANTHER" id="PTHR30537">
    <property type="entry name" value="HTH-TYPE TRANSCRIPTIONAL REGULATOR"/>
    <property type="match status" value="1"/>
</dbReference>
<dbReference type="SUPFAM" id="SSF46785">
    <property type="entry name" value="Winged helix' DNA-binding domain"/>
    <property type="match status" value="1"/>
</dbReference>
<dbReference type="EMBL" id="BPQH01000003">
    <property type="protein sequence ID" value="GJD48323.1"/>
    <property type="molecule type" value="Genomic_DNA"/>
</dbReference>
<evidence type="ECO:0000256" key="4">
    <source>
        <dbReference type="ARBA" id="ARBA00023163"/>
    </source>
</evidence>
<dbReference type="CDD" id="cd08474">
    <property type="entry name" value="PBP2_CrgA_like_5"/>
    <property type="match status" value="1"/>
</dbReference>
<accession>A0ABQ4QSM2</accession>
<dbReference type="Pfam" id="PF03466">
    <property type="entry name" value="LysR_substrate"/>
    <property type="match status" value="1"/>
</dbReference>